<dbReference type="Proteomes" id="UP000289856">
    <property type="component" value="Chromosome"/>
</dbReference>
<dbReference type="OrthoDB" id="8455606at2"/>
<feature type="domain" description="DUF4325" evidence="1">
    <location>
        <begin position="32"/>
        <end position="81"/>
    </location>
</feature>
<dbReference type="RefSeq" id="WP_130607359.1">
    <property type="nucleotide sequence ID" value="NZ_AP019400.1"/>
</dbReference>
<gene>
    <name evidence="2" type="ORF">KCTCHS21_20630</name>
</gene>
<dbReference type="Pfam" id="PF14213">
    <property type="entry name" value="DUF4325"/>
    <property type="match status" value="1"/>
</dbReference>
<evidence type="ECO:0000259" key="1">
    <source>
        <dbReference type="Pfam" id="PF14213"/>
    </source>
</evidence>
<organism evidence="2 3">
    <name type="scientific">Cohnella abietis</name>
    <dbReference type="NCBI Taxonomy" id="2507935"/>
    <lineage>
        <taxon>Bacteria</taxon>
        <taxon>Bacillati</taxon>
        <taxon>Bacillota</taxon>
        <taxon>Bacilli</taxon>
        <taxon>Bacillales</taxon>
        <taxon>Paenibacillaceae</taxon>
        <taxon>Cohnella</taxon>
    </lineage>
</organism>
<dbReference type="KEGG" id="cohn:KCTCHS21_20630"/>
<proteinExistence type="predicted"/>
<dbReference type="EMBL" id="AP019400">
    <property type="protein sequence ID" value="BBI32664.1"/>
    <property type="molecule type" value="Genomic_DNA"/>
</dbReference>
<evidence type="ECO:0000313" key="3">
    <source>
        <dbReference type="Proteomes" id="UP000289856"/>
    </source>
</evidence>
<dbReference type="AlphaFoldDB" id="A0A3T1D3J4"/>
<keyword evidence="3" id="KW-1185">Reference proteome</keyword>
<accession>A0A3T1D3J4</accession>
<protein>
    <recommendedName>
        <fullName evidence="1">DUF4325 domain-containing protein</fullName>
    </recommendedName>
</protein>
<reference evidence="2 3" key="1">
    <citation type="submission" date="2019-01" db="EMBL/GenBank/DDBJ databases">
        <title>Complete genome sequence of Cohnella hallensis HS21 isolated from Korean fir (Abies koreana) rhizospheric soil.</title>
        <authorList>
            <person name="Jiang L."/>
            <person name="Kang S.W."/>
            <person name="Kim S."/>
            <person name="Jung J."/>
            <person name="Kim C.Y."/>
            <person name="Kim D.H."/>
            <person name="Kim S.W."/>
            <person name="Lee J."/>
        </authorList>
    </citation>
    <scope>NUCLEOTIDE SEQUENCE [LARGE SCALE GENOMIC DNA]</scope>
    <source>
        <strain evidence="2 3">HS21</strain>
    </source>
</reference>
<evidence type="ECO:0000313" key="2">
    <source>
        <dbReference type="EMBL" id="BBI32664.1"/>
    </source>
</evidence>
<name>A0A3T1D3J4_9BACL</name>
<sequence length="102" mass="11545">MGRLIKIIDHVSQCYSNADGEIIQILLRERLRSGLKTSLSFAGIDGASSSFINSALIELLDEFSFDFIKSHLSFTDTTKTINETIKKRFSFEVNERKKLISV</sequence>
<dbReference type="InterPro" id="IPR025474">
    <property type="entry name" value="DUF4325"/>
</dbReference>